<keyword evidence="3" id="KW-1185">Reference proteome</keyword>
<organism evidence="2 3">
    <name type="scientific">Cryptococcus amylolentus CBS 6039</name>
    <dbReference type="NCBI Taxonomy" id="1295533"/>
    <lineage>
        <taxon>Eukaryota</taxon>
        <taxon>Fungi</taxon>
        <taxon>Dikarya</taxon>
        <taxon>Basidiomycota</taxon>
        <taxon>Agaricomycotina</taxon>
        <taxon>Tremellomycetes</taxon>
        <taxon>Tremellales</taxon>
        <taxon>Cryptococcaceae</taxon>
        <taxon>Cryptococcus</taxon>
    </lineage>
</organism>
<feature type="compositionally biased region" description="Low complexity" evidence="1">
    <location>
        <begin position="8"/>
        <end position="22"/>
    </location>
</feature>
<reference evidence="2 3" key="1">
    <citation type="submission" date="2016-06" db="EMBL/GenBank/DDBJ databases">
        <title>Evolution of pathogenesis and genome organization in the Tremellales.</title>
        <authorList>
            <person name="Cuomo C."/>
            <person name="Litvintseva A."/>
            <person name="Heitman J."/>
            <person name="Chen Y."/>
            <person name="Sun S."/>
            <person name="Springer D."/>
            <person name="Dromer F."/>
            <person name="Young S."/>
            <person name="Zeng Q."/>
            <person name="Chapman S."/>
            <person name="Gujja S."/>
            <person name="Saif S."/>
            <person name="Birren B."/>
        </authorList>
    </citation>
    <scope>NUCLEOTIDE SEQUENCE [LARGE SCALE GENOMIC DNA]</scope>
    <source>
        <strain evidence="2 3">CBS 6039</strain>
    </source>
</reference>
<feature type="region of interest" description="Disordered" evidence="1">
    <location>
        <begin position="1"/>
        <end position="84"/>
    </location>
</feature>
<feature type="compositionally biased region" description="Acidic residues" evidence="1">
    <location>
        <begin position="42"/>
        <end position="52"/>
    </location>
</feature>
<evidence type="ECO:0000256" key="1">
    <source>
        <dbReference type="SAM" id="MobiDB-lite"/>
    </source>
</evidence>
<dbReference type="AlphaFoldDB" id="A0A1E3HXX0"/>
<sequence length="122" mass="12640">MKGRRPSTKPSTKKAASAANAAVSGPQNQNAGEENDSGSRDNEEEDEEEYEDENKGGGPPGGGPPGGGPPAGEGMLRDLPLQDRQAIRDLYHQVHASHATFANAPTAAFVAGSEDEAQAMAR</sequence>
<gene>
    <name evidence="2" type="ORF">L202_03265</name>
</gene>
<dbReference type="EMBL" id="AWGJ01000004">
    <property type="protein sequence ID" value="ODN81174.1"/>
    <property type="molecule type" value="Genomic_DNA"/>
</dbReference>
<evidence type="ECO:0000313" key="3">
    <source>
        <dbReference type="Proteomes" id="UP000094065"/>
    </source>
</evidence>
<dbReference type="Proteomes" id="UP000094065">
    <property type="component" value="Unassembled WGS sequence"/>
</dbReference>
<evidence type="ECO:0000313" key="2">
    <source>
        <dbReference type="EMBL" id="ODN81174.1"/>
    </source>
</evidence>
<dbReference type="GeneID" id="30154574"/>
<protein>
    <submittedName>
        <fullName evidence="2">Uncharacterized protein</fullName>
    </submittedName>
</protein>
<accession>A0A1E3HXX0</accession>
<proteinExistence type="predicted"/>
<name>A0A1E3HXX0_9TREE</name>
<comment type="caution">
    <text evidence="2">The sequence shown here is derived from an EMBL/GenBank/DDBJ whole genome shotgun (WGS) entry which is preliminary data.</text>
</comment>
<dbReference type="RefSeq" id="XP_018995740.1">
    <property type="nucleotide sequence ID" value="XM_019137071.1"/>
</dbReference>